<keyword evidence="3" id="KW-1185">Reference proteome</keyword>
<dbReference type="PROSITE" id="PS51257">
    <property type="entry name" value="PROKAR_LIPOPROTEIN"/>
    <property type="match status" value="1"/>
</dbReference>
<organism evidence="2 3">
    <name type="scientific">Meripilus lineatus</name>
    <dbReference type="NCBI Taxonomy" id="2056292"/>
    <lineage>
        <taxon>Eukaryota</taxon>
        <taxon>Fungi</taxon>
        <taxon>Dikarya</taxon>
        <taxon>Basidiomycota</taxon>
        <taxon>Agaricomycotina</taxon>
        <taxon>Agaricomycetes</taxon>
        <taxon>Polyporales</taxon>
        <taxon>Meripilaceae</taxon>
        <taxon>Meripilus</taxon>
    </lineage>
</organism>
<evidence type="ECO:0000313" key="3">
    <source>
        <dbReference type="Proteomes" id="UP001212997"/>
    </source>
</evidence>
<gene>
    <name evidence="2" type="ORF">NLI96_g8951</name>
</gene>
<dbReference type="EMBL" id="JANAWD010000429">
    <property type="protein sequence ID" value="KAJ3479590.1"/>
    <property type="molecule type" value="Genomic_DNA"/>
</dbReference>
<comment type="caution">
    <text evidence="2">The sequence shown here is derived from an EMBL/GenBank/DDBJ whole genome shotgun (WGS) entry which is preliminary data.</text>
</comment>
<keyword evidence="1" id="KW-0812">Transmembrane</keyword>
<accession>A0AAD5UWR6</accession>
<reference evidence="2" key="1">
    <citation type="submission" date="2022-07" db="EMBL/GenBank/DDBJ databases">
        <title>Genome Sequence of Physisporinus lineatus.</title>
        <authorList>
            <person name="Buettner E."/>
        </authorList>
    </citation>
    <scope>NUCLEOTIDE SEQUENCE</scope>
    <source>
        <strain evidence="2">VT162</strain>
    </source>
</reference>
<feature type="transmembrane region" description="Helical" evidence="1">
    <location>
        <begin position="21"/>
        <end position="41"/>
    </location>
</feature>
<dbReference type="Proteomes" id="UP001212997">
    <property type="component" value="Unassembled WGS sequence"/>
</dbReference>
<keyword evidence="1" id="KW-0472">Membrane</keyword>
<name>A0AAD5UWR6_9APHY</name>
<protein>
    <submittedName>
        <fullName evidence="2">Uncharacterized protein</fullName>
    </submittedName>
</protein>
<sequence>MGRHPQSLRQPPYDKSHQYDGAAWFPMFSGCQVLLVLFPLGTVSKLMHLAQDVDVECMRQSGSRIDASHITASYIVHGGSGGSLVSVALVLDFALVLEFGTGDRTEGNIPKELTGCSFGAVRTFGGCGPLATQAEIS</sequence>
<proteinExistence type="predicted"/>
<evidence type="ECO:0000256" key="1">
    <source>
        <dbReference type="SAM" id="Phobius"/>
    </source>
</evidence>
<keyword evidence="1" id="KW-1133">Transmembrane helix</keyword>
<evidence type="ECO:0000313" key="2">
    <source>
        <dbReference type="EMBL" id="KAJ3479590.1"/>
    </source>
</evidence>
<dbReference type="AlphaFoldDB" id="A0AAD5UWR6"/>